<dbReference type="SUPFAM" id="SSF82199">
    <property type="entry name" value="SET domain"/>
    <property type="match status" value="1"/>
</dbReference>
<proteinExistence type="predicted"/>
<dbReference type="InterPro" id="IPR046341">
    <property type="entry name" value="SET_dom_sf"/>
</dbReference>
<dbReference type="InterPro" id="IPR051357">
    <property type="entry name" value="H3K9_HMTase_SUVAR3-9"/>
</dbReference>
<comment type="caution">
    <text evidence="1">The sequence shown here is derived from an EMBL/GenBank/DDBJ whole genome shotgun (WGS) entry which is preliminary data.</text>
</comment>
<keyword evidence="2" id="KW-1185">Reference proteome</keyword>
<dbReference type="PANTHER" id="PTHR45660:SF13">
    <property type="entry name" value="HISTONE-LYSINE N-METHYLTRANSFERASE SETMAR"/>
    <property type="match status" value="1"/>
</dbReference>
<evidence type="ECO:0000313" key="2">
    <source>
        <dbReference type="Proteomes" id="UP001432027"/>
    </source>
</evidence>
<feature type="non-terminal residue" evidence="1">
    <location>
        <position position="354"/>
    </location>
</feature>
<evidence type="ECO:0008006" key="3">
    <source>
        <dbReference type="Google" id="ProtNLM"/>
    </source>
</evidence>
<evidence type="ECO:0000313" key="1">
    <source>
        <dbReference type="EMBL" id="GMT01493.1"/>
    </source>
</evidence>
<sequence length="354" mass="40964">SRASRASKKCSRTSTAEKRKDFGLHYPGKQYQLAPQGSVDEKGGRDYVKEIVDAADETQEMWEKRDAEHEGPVSEDFIVGCTKYNGEWDEVEKERSVQVLVKYKGFPVAYWINYNTQEHRGGLKATQWFRWREEVISKVRTVMRKECDAAGEDFYRIYPEVFLPKQQLGTYATDDKFRRRTLLRASEATINAILESVDIAPVVVEEWTGVTDDDDCIFDFVFTNYVHRTPKVMRALERHGVKLKHKCDSSCSCYEGSGKTTKCSCYDGRFSANECWECCDCSVNTCPSRVLQRGRQHPLLIIRHPQKGWTVRALEDLPKGTFVSEYTGDVRTAWENRQLPQTYSIDLPWELKRK</sequence>
<dbReference type="EMBL" id="BTSX01000005">
    <property type="protein sequence ID" value="GMT01493.1"/>
    <property type="molecule type" value="Genomic_DNA"/>
</dbReference>
<accession>A0AAV5U540</accession>
<organism evidence="1 2">
    <name type="scientific">Pristionchus entomophagus</name>
    <dbReference type="NCBI Taxonomy" id="358040"/>
    <lineage>
        <taxon>Eukaryota</taxon>
        <taxon>Metazoa</taxon>
        <taxon>Ecdysozoa</taxon>
        <taxon>Nematoda</taxon>
        <taxon>Chromadorea</taxon>
        <taxon>Rhabditida</taxon>
        <taxon>Rhabditina</taxon>
        <taxon>Diplogasteromorpha</taxon>
        <taxon>Diplogasteroidea</taxon>
        <taxon>Neodiplogasteridae</taxon>
        <taxon>Pristionchus</taxon>
    </lineage>
</organism>
<feature type="non-terminal residue" evidence="1">
    <location>
        <position position="1"/>
    </location>
</feature>
<gene>
    <name evidence="1" type="ORF">PENTCL1PPCAC_23667</name>
</gene>
<name>A0AAV5U540_9BILA</name>
<dbReference type="PANTHER" id="PTHR45660">
    <property type="entry name" value="HISTONE-LYSINE N-METHYLTRANSFERASE SETMAR"/>
    <property type="match status" value="1"/>
</dbReference>
<dbReference type="GO" id="GO:0003690">
    <property type="term" value="F:double-stranded DNA binding"/>
    <property type="evidence" value="ECO:0007669"/>
    <property type="project" value="TreeGrafter"/>
</dbReference>
<dbReference type="AlphaFoldDB" id="A0AAV5U540"/>
<dbReference type="Proteomes" id="UP001432027">
    <property type="component" value="Unassembled WGS sequence"/>
</dbReference>
<reference evidence="1" key="1">
    <citation type="submission" date="2023-10" db="EMBL/GenBank/DDBJ databases">
        <title>Genome assembly of Pristionchus species.</title>
        <authorList>
            <person name="Yoshida K."/>
            <person name="Sommer R.J."/>
        </authorList>
    </citation>
    <scope>NUCLEOTIDE SEQUENCE</scope>
    <source>
        <strain evidence="1">RS0144</strain>
    </source>
</reference>
<dbReference type="Gene3D" id="2.170.270.10">
    <property type="entry name" value="SET domain"/>
    <property type="match status" value="1"/>
</dbReference>
<dbReference type="GO" id="GO:0042054">
    <property type="term" value="F:histone methyltransferase activity"/>
    <property type="evidence" value="ECO:0007669"/>
    <property type="project" value="TreeGrafter"/>
</dbReference>
<protein>
    <recommendedName>
        <fullName evidence="3">SET domain-containing protein</fullName>
    </recommendedName>
</protein>